<proteinExistence type="inferred from homology"/>
<dbReference type="Proteomes" id="UP000198440">
    <property type="component" value="Unassembled WGS sequence"/>
</dbReference>
<evidence type="ECO:0000256" key="2">
    <source>
        <dbReference type="ARBA" id="ARBA00022448"/>
    </source>
</evidence>
<evidence type="ECO:0000256" key="3">
    <source>
        <dbReference type="ARBA" id="ARBA00022729"/>
    </source>
</evidence>
<dbReference type="PANTHER" id="PTHR30061:SF50">
    <property type="entry name" value="MALTOSE_MALTODEXTRIN-BINDING PERIPLASMIC PROTEIN"/>
    <property type="match status" value="1"/>
</dbReference>
<dbReference type="Gene3D" id="3.40.190.10">
    <property type="entry name" value="Periplasmic binding protein-like II"/>
    <property type="match status" value="1"/>
</dbReference>
<protein>
    <submittedName>
        <fullName evidence="5">Inositol-phosphate transport system substrate-binding protein</fullName>
    </submittedName>
</protein>
<dbReference type="EMBL" id="FZON01000062">
    <property type="protein sequence ID" value="SNT14649.1"/>
    <property type="molecule type" value="Genomic_DNA"/>
</dbReference>
<dbReference type="InterPro" id="IPR006059">
    <property type="entry name" value="SBP"/>
</dbReference>
<dbReference type="OrthoDB" id="6431346at2"/>
<evidence type="ECO:0000256" key="1">
    <source>
        <dbReference type="ARBA" id="ARBA00008520"/>
    </source>
</evidence>
<dbReference type="GO" id="GO:0042956">
    <property type="term" value="P:maltodextrin transmembrane transport"/>
    <property type="evidence" value="ECO:0007669"/>
    <property type="project" value="TreeGrafter"/>
</dbReference>
<organism evidence="5 6">
    <name type="scientific">Antarctobacter heliothermus</name>
    <dbReference type="NCBI Taxonomy" id="74033"/>
    <lineage>
        <taxon>Bacteria</taxon>
        <taxon>Pseudomonadati</taxon>
        <taxon>Pseudomonadota</taxon>
        <taxon>Alphaproteobacteria</taxon>
        <taxon>Rhodobacterales</taxon>
        <taxon>Roseobacteraceae</taxon>
        <taxon>Antarctobacter</taxon>
    </lineage>
</organism>
<evidence type="ECO:0000256" key="4">
    <source>
        <dbReference type="SAM" id="SignalP"/>
    </source>
</evidence>
<dbReference type="PANTHER" id="PTHR30061">
    <property type="entry name" value="MALTOSE-BINDING PERIPLASMIC PROTEIN"/>
    <property type="match status" value="1"/>
</dbReference>
<comment type="similarity">
    <text evidence="1">Belongs to the bacterial solute-binding protein 1 family.</text>
</comment>
<dbReference type="AlphaFoldDB" id="A0A239KAI3"/>
<feature type="signal peptide" evidence="4">
    <location>
        <begin position="1"/>
        <end position="38"/>
    </location>
</feature>
<dbReference type="GO" id="GO:0055052">
    <property type="term" value="C:ATP-binding cassette (ABC) transporter complex, substrate-binding subunit-containing"/>
    <property type="evidence" value="ECO:0007669"/>
    <property type="project" value="TreeGrafter"/>
</dbReference>
<evidence type="ECO:0000313" key="6">
    <source>
        <dbReference type="Proteomes" id="UP000198440"/>
    </source>
</evidence>
<feature type="chain" id="PRO_5012399082" evidence="4">
    <location>
        <begin position="39"/>
        <end position="463"/>
    </location>
</feature>
<dbReference type="Pfam" id="PF01547">
    <property type="entry name" value="SBP_bac_1"/>
    <property type="match status" value="1"/>
</dbReference>
<keyword evidence="3 4" id="KW-0732">Signal</keyword>
<accession>A0A239KAI3</accession>
<dbReference type="SUPFAM" id="SSF53850">
    <property type="entry name" value="Periplasmic binding protein-like II"/>
    <property type="match status" value="1"/>
</dbReference>
<gene>
    <name evidence="5" type="ORF">SAMN04488078_106221</name>
</gene>
<name>A0A239KAI3_9RHOB</name>
<reference evidence="5 6" key="1">
    <citation type="submission" date="2017-06" db="EMBL/GenBank/DDBJ databases">
        <authorList>
            <person name="Kim H.J."/>
            <person name="Triplett B.A."/>
        </authorList>
    </citation>
    <scope>NUCLEOTIDE SEQUENCE [LARGE SCALE GENOMIC DNA]</scope>
    <source>
        <strain evidence="5 6">DSM 11445</strain>
    </source>
</reference>
<sequence length="463" mass="50336">MFRFILGDSMKRTLSAVAAVLMTSTAFTALSFTAPAFAETVTIDLWSRADRSGPLRAGNIVSAAEQLNRVFAAAGSDTRVGINLIETNAAGFDADALDLLKAHSVGETPDIAIAAHEWIGSFVEAGFAANLEEHITANAAMYADMIPELWTSVMYKGERYGIPQDSEIRMFFVNNDILRAAGYDQAYIDALPGKVETGEFTMFDWCDLAADTVTKGAAKIGWVHRPNVGPDFQMAMASFGIDIYNDDEAKLQITKQGLTDYYGWLKYCVDNGSLPADMTTYSWDSTHAAFRGGDAMGKFHGIWNVGAQMDSFGLSNEKEYFDKLTWIHAPAGKKGGAPKNLSHPVVYVVGDTENKDLAALLVAMASQHVPNTAHAVGTNHTPIMYGQTAMPEFIEKGWALIAGTPMLKYAEFMPNHAKIGQYNAITYTGIQAVETGEMSPQEAAEMVIEELEIELGDDVIILD</sequence>
<dbReference type="GO" id="GO:0015768">
    <property type="term" value="P:maltose transport"/>
    <property type="evidence" value="ECO:0007669"/>
    <property type="project" value="TreeGrafter"/>
</dbReference>
<evidence type="ECO:0000313" key="5">
    <source>
        <dbReference type="EMBL" id="SNT14649.1"/>
    </source>
</evidence>
<dbReference type="GO" id="GO:1901982">
    <property type="term" value="F:maltose binding"/>
    <property type="evidence" value="ECO:0007669"/>
    <property type="project" value="TreeGrafter"/>
</dbReference>
<keyword evidence="2" id="KW-0813">Transport</keyword>